<dbReference type="OrthoDB" id="6060011at2759"/>
<dbReference type="FunCoup" id="A0A6P6DFM0">
    <property type="interactions" value="2"/>
</dbReference>
<keyword evidence="3" id="KW-1185">Reference proteome</keyword>
<organism evidence="3 4">
    <name type="scientific">Octodon degus</name>
    <name type="common">Degu</name>
    <name type="synonym">Sciurus degus</name>
    <dbReference type="NCBI Taxonomy" id="10160"/>
    <lineage>
        <taxon>Eukaryota</taxon>
        <taxon>Metazoa</taxon>
        <taxon>Chordata</taxon>
        <taxon>Craniata</taxon>
        <taxon>Vertebrata</taxon>
        <taxon>Euteleostomi</taxon>
        <taxon>Mammalia</taxon>
        <taxon>Eutheria</taxon>
        <taxon>Euarchontoglires</taxon>
        <taxon>Glires</taxon>
        <taxon>Rodentia</taxon>
        <taxon>Hystricomorpha</taxon>
        <taxon>Octodontidae</taxon>
        <taxon>Octodon</taxon>
    </lineage>
</organism>
<dbReference type="InterPro" id="IPR036645">
    <property type="entry name" value="Elafin-like_sf"/>
</dbReference>
<dbReference type="InterPro" id="IPR008197">
    <property type="entry name" value="WAP_dom"/>
</dbReference>
<dbReference type="GO" id="GO:0004867">
    <property type="term" value="F:serine-type endopeptidase inhibitor activity"/>
    <property type="evidence" value="ECO:0007669"/>
    <property type="project" value="TreeGrafter"/>
</dbReference>
<dbReference type="CDD" id="cd00199">
    <property type="entry name" value="WAP"/>
    <property type="match status" value="1"/>
</dbReference>
<dbReference type="GO" id="GO:0019731">
    <property type="term" value="P:antibacterial humoral response"/>
    <property type="evidence" value="ECO:0007669"/>
    <property type="project" value="TreeGrafter"/>
</dbReference>
<evidence type="ECO:0000259" key="2">
    <source>
        <dbReference type="PROSITE" id="PS51390"/>
    </source>
</evidence>
<feature type="domain" description="WAP" evidence="2">
    <location>
        <begin position="3"/>
        <end position="50"/>
    </location>
</feature>
<dbReference type="InParanoid" id="A0A6P6DFM0"/>
<dbReference type="PANTHER" id="PTHR19441:SF97">
    <property type="entry name" value="WAP FOUR-DISULFIDE CORE DOMAIN PROTEIN 3"/>
    <property type="match status" value="1"/>
</dbReference>
<dbReference type="GeneID" id="111813112"/>
<dbReference type="PANTHER" id="PTHR19441">
    <property type="entry name" value="WHEY ACDIC PROTEIN WAP"/>
    <property type="match status" value="1"/>
</dbReference>
<proteinExistence type="predicted"/>
<evidence type="ECO:0000256" key="1">
    <source>
        <dbReference type="ARBA" id="ARBA00022690"/>
    </source>
</evidence>
<protein>
    <submittedName>
        <fullName evidence="4">WAP four-disulfide core domain protein 18-like</fullName>
    </submittedName>
</protein>
<dbReference type="Pfam" id="PF00095">
    <property type="entry name" value="WAP"/>
    <property type="match status" value="1"/>
</dbReference>
<evidence type="ECO:0000313" key="3">
    <source>
        <dbReference type="Proteomes" id="UP000515203"/>
    </source>
</evidence>
<dbReference type="GO" id="GO:0005615">
    <property type="term" value="C:extracellular space"/>
    <property type="evidence" value="ECO:0007669"/>
    <property type="project" value="TreeGrafter"/>
</dbReference>
<dbReference type="Proteomes" id="UP000515203">
    <property type="component" value="Unplaced"/>
</dbReference>
<dbReference type="FunFam" id="4.10.75.10:FF:000001">
    <property type="entry name" value="Anosmin 1"/>
    <property type="match status" value="1"/>
</dbReference>
<dbReference type="PROSITE" id="PS51390">
    <property type="entry name" value="WAP"/>
    <property type="match status" value="1"/>
</dbReference>
<dbReference type="PRINTS" id="PR00003">
    <property type="entry name" value="4DISULPHCORE"/>
</dbReference>
<gene>
    <name evidence="4" type="primary">LOC111813112</name>
</gene>
<reference evidence="4" key="1">
    <citation type="submission" date="2025-08" db="UniProtKB">
        <authorList>
            <consortium name="RefSeq"/>
        </authorList>
    </citation>
    <scope>IDENTIFICATION</scope>
</reference>
<keyword evidence="1" id="KW-0646">Protease inhibitor</keyword>
<sequence>MQQQNKPGACPEVSAGSYGRCDDHCSGDESCPNNMKCCNNGCGHACIVPVF</sequence>
<dbReference type="InterPro" id="IPR050514">
    <property type="entry name" value="WAP_four-disulfide_core"/>
</dbReference>
<name>A0A6P6DFM0_OCTDE</name>
<accession>A0A6P6DFM0</accession>
<dbReference type="SUPFAM" id="SSF57256">
    <property type="entry name" value="Elafin-like"/>
    <property type="match status" value="1"/>
</dbReference>
<dbReference type="GO" id="GO:0045087">
    <property type="term" value="P:innate immune response"/>
    <property type="evidence" value="ECO:0007669"/>
    <property type="project" value="TreeGrafter"/>
</dbReference>
<dbReference type="Gene3D" id="4.10.75.10">
    <property type="entry name" value="Elafin-like"/>
    <property type="match status" value="1"/>
</dbReference>
<dbReference type="RefSeq" id="XP_023558892.1">
    <property type="nucleotide sequence ID" value="XM_023703124.1"/>
</dbReference>
<dbReference type="SMART" id="SM00217">
    <property type="entry name" value="WAP"/>
    <property type="match status" value="1"/>
</dbReference>
<dbReference type="AlphaFoldDB" id="A0A6P6DFM0"/>
<evidence type="ECO:0000313" key="4">
    <source>
        <dbReference type="RefSeq" id="XP_023558892.1"/>
    </source>
</evidence>